<keyword evidence="7" id="KW-1185">Reference proteome</keyword>
<keyword evidence="3" id="KW-0804">Transcription</keyword>
<dbReference type="EMBL" id="FNLO01000002">
    <property type="protein sequence ID" value="SDV47272.1"/>
    <property type="molecule type" value="Genomic_DNA"/>
</dbReference>
<dbReference type="PROSITE" id="PS50977">
    <property type="entry name" value="HTH_TETR_2"/>
    <property type="match status" value="1"/>
</dbReference>
<evidence type="ECO:0000256" key="1">
    <source>
        <dbReference type="ARBA" id="ARBA00023015"/>
    </source>
</evidence>
<dbReference type="Pfam" id="PF00440">
    <property type="entry name" value="TetR_N"/>
    <property type="match status" value="1"/>
</dbReference>
<feature type="domain" description="HTH tetR-type" evidence="5">
    <location>
        <begin position="56"/>
        <end position="116"/>
    </location>
</feature>
<dbReference type="PANTHER" id="PTHR47506">
    <property type="entry name" value="TRANSCRIPTIONAL REGULATORY PROTEIN"/>
    <property type="match status" value="1"/>
</dbReference>
<dbReference type="PANTHER" id="PTHR47506:SF7">
    <property type="entry name" value="TRANSCRIPTIONAL REGULATORY PROTEIN"/>
    <property type="match status" value="1"/>
</dbReference>
<dbReference type="Proteomes" id="UP000243719">
    <property type="component" value="Unassembled WGS sequence"/>
</dbReference>
<evidence type="ECO:0000259" key="5">
    <source>
        <dbReference type="PROSITE" id="PS50977"/>
    </source>
</evidence>
<sequence length="242" mass="27078">MAIIPYDMMAIIQWTGDVIRCASACHADRFRSAQRFHTFYKRVRDAAVRYDANHKQATRDRMLQAAAQQIRERGPHGIALASVMRDAGLTHGGFYAHFGSKDAFVLAAVEQMFDDSPVDILRGAQDQCAEDTLNAFIDFYLSPDHRDMRTASCPLPFLTGDSPRLGDDIRKRLSQGIEGMVRLVRGHLERLGRHDPESDANTALAQMIGAVILARTLQSRKHSDALLKQTRAAVRRQFGLEA</sequence>
<evidence type="ECO:0000256" key="2">
    <source>
        <dbReference type="ARBA" id="ARBA00023125"/>
    </source>
</evidence>
<evidence type="ECO:0000256" key="4">
    <source>
        <dbReference type="PROSITE-ProRule" id="PRU00335"/>
    </source>
</evidence>
<proteinExistence type="predicted"/>
<protein>
    <submittedName>
        <fullName evidence="6">Transcriptional regulator, TetR family</fullName>
    </submittedName>
</protein>
<dbReference type="InterPro" id="IPR001647">
    <property type="entry name" value="HTH_TetR"/>
</dbReference>
<evidence type="ECO:0000313" key="6">
    <source>
        <dbReference type="EMBL" id="SDV47272.1"/>
    </source>
</evidence>
<keyword evidence="2 4" id="KW-0238">DNA-binding</keyword>
<dbReference type="InterPro" id="IPR036271">
    <property type="entry name" value="Tet_transcr_reg_TetR-rel_C_sf"/>
</dbReference>
<dbReference type="Gene3D" id="1.10.10.60">
    <property type="entry name" value="Homeodomain-like"/>
    <property type="match status" value="1"/>
</dbReference>
<dbReference type="InterPro" id="IPR009057">
    <property type="entry name" value="Homeodomain-like_sf"/>
</dbReference>
<dbReference type="SUPFAM" id="SSF46689">
    <property type="entry name" value="Homeodomain-like"/>
    <property type="match status" value="1"/>
</dbReference>
<gene>
    <name evidence="6" type="ORF">SAMN05216551_102429</name>
</gene>
<evidence type="ECO:0000256" key="3">
    <source>
        <dbReference type="ARBA" id="ARBA00023163"/>
    </source>
</evidence>
<feature type="DNA-binding region" description="H-T-H motif" evidence="4">
    <location>
        <begin position="79"/>
        <end position="98"/>
    </location>
</feature>
<keyword evidence="1" id="KW-0805">Transcription regulation</keyword>
<accession>A0A1H2PLB1</accession>
<name>A0A1H2PLB1_9BURK</name>
<evidence type="ECO:0000313" key="7">
    <source>
        <dbReference type="Proteomes" id="UP000243719"/>
    </source>
</evidence>
<dbReference type="PRINTS" id="PR00455">
    <property type="entry name" value="HTHTETR"/>
</dbReference>
<dbReference type="GO" id="GO:0003677">
    <property type="term" value="F:DNA binding"/>
    <property type="evidence" value="ECO:0007669"/>
    <property type="project" value="UniProtKB-UniRule"/>
</dbReference>
<organism evidence="6 7">
    <name type="scientific">Chitinasiproducens palmae</name>
    <dbReference type="NCBI Taxonomy" id="1770053"/>
    <lineage>
        <taxon>Bacteria</taxon>
        <taxon>Pseudomonadati</taxon>
        <taxon>Pseudomonadota</taxon>
        <taxon>Betaproteobacteria</taxon>
        <taxon>Burkholderiales</taxon>
        <taxon>Burkholderiaceae</taxon>
        <taxon>Chitinasiproducens</taxon>
    </lineage>
</organism>
<dbReference type="AlphaFoldDB" id="A0A1H2PLB1"/>
<reference evidence="7" key="1">
    <citation type="submission" date="2016-09" db="EMBL/GenBank/DDBJ databases">
        <authorList>
            <person name="Varghese N."/>
            <person name="Submissions S."/>
        </authorList>
    </citation>
    <scope>NUCLEOTIDE SEQUENCE [LARGE SCALE GENOMIC DNA]</scope>
    <source>
        <strain evidence="7">JS23</strain>
    </source>
</reference>
<dbReference type="Gene3D" id="1.10.357.10">
    <property type="entry name" value="Tetracycline Repressor, domain 2"/>
    <property type="match status" value="1"/>
</dbReference>
<dbReference type="SUPFAM" id="SSF48498">
    <property type="entry name" value="Tetracyclin repressor-like, C-terminal domain"/>
    <property type="match status" value="1"/>
</dbReference>